<evidence type="ECO:0000313" key="8">
    <source>
        <dbReference type="Proteomes" id="UP000235672"/>
    </source>
</evidence>
<feature type="domain" description="FAD-binding" evidence="6">
    <location>
        <begin position="66"/>
        <end position="416"/>
    </location>
</feature>
<dbReference type="InterPro" id="IPR036188">
    <property type="entry name" value="FAD/NAD-bd_sf"/>
</dbReference>
<dbReference type="EMBL" id="KZ613538">
    <property type="protein sequence ID" value="PMD12954.1"/>
    <property type="molecule type" value="Genomic_DNA"/>
</dbReference>
<evidence type="ECO:0000313" key="7">
    <source>
        <dbReference type="EMBL" id="PMD12954.1"/>
    </source>
</evidence>
<dbReference type="PANTHER" id="PTHR13789">
    <property type="entry name" value="MONOOXYGENASE"/>
    <property type="match status" value="1"/>
</dbReference>
<organism evidence="7 8">
    <name type="scientific">Hyaloscypha hepaticicola</name>
    <dbReference type="NCBI Taxonomy" id="2082293"/>
    <lineage>
        <taxon>Eukaryota</taxon>
        <taxon>Fungi</taxon>
        <taxon>Dikarya</taxon>
        <taxon>Ascomycota</taxon>
        <taxon>Pezizomycotina</taxon>
        <taxon>Leotiomycetes</taxon>
        <taxon>Helotiales</taxon>
        <taxon>Hyaloscyphaceae</taxon>
        <taxon>Hyaloscypha</taxon>
    </lineage>
</organism>
<dbReference type="SUPFAM" id="SSF51905">
    <property type="entry name" value="FAD/NAD(P)-binding domain"/>
    <property type="match status" value="1"/>
</dbReference>
<evidence type="ECO:0000256" key="3">
    <source>
        <dbReference type="ARBA" id="ARBA00022827"/>
    </source>
</evidence>
<protein>
    <submittedName>
        <fullName evidence="7">FAD/NAD(P)-binding domain-containing protein</fullName>
    </submittedName>
</protein>
<dbReference type="PRINTS" id="PR00420">
    <property type="entry name" value="RNGMNOXGNASE"/>
</dbReference>
<dbReference type="GO" id="GO:0004497">
    <property type="term" value="F:monooxygenase activity"/>
    <property type="evidence" value="ECO:0007669"/>
    <property type="project" value="UniProtKB-KW"/>
</dbReference>
<keyword evidence="3" id="KW-0274">FAD</keyword>
<dbReference type="GO" id="GO:0071949">
    <property type="term" value="F:FAD binding"/>
    <property type="evidence" value="ECO:0007669"/>
    <property type="project" value="InterPro"/>
</dbReference>
<dbReference type="STRING" id="1745343.A0A2J6PG02"/>
<reference evidence="7 8" key="1">
    <citation type="submission" date="2016-05" db="EMBL/GenBank/DDBJ databases">
        <title>A degradative enzymes factory behind the ericoid mycorrhizal symbiosis.</title>
        <authorList>
            <consortium name="DOE Joint Genome Institute"/>
            <person name="Martino E."/>
            <person name="Morin E."/>
            <person name="Grelet G."/>
            <person name="Kuo A."/>
            <person name="Kohler A."/>
            <person name="Daghino S."/>
            <person name="Barry K."/>
            <person name="Choi C."/>
            <person name="Cichocki N."/>
            <person name="Clum A."/>
            <person name="Copeland A."/>
            <person name="Hainaut M."/>
            <person name="Haridas S."/>
            <person name="Labutti K."/>
            <person name="Lindquist E."/>
            <person name="Lipzen A."/>
            <person name="Khouja H.-R."/>
            <person name="Murat C."/>
            <person name="Ohm R."/>
            <person name="Olson A."/>
            <person name="Spatafora J."/>
            <person name="Veneault-Fourrey C."/>
            <person name="Henrissat B."/>
            <person name="Grigoriev I."/>
            <person name="Martin F."/>
            <person name="Perotto S."/>
        </authorList>
    </citation>
    <scope>NUCLEOTIDE SEQUENCE [LARGE SCALE GENOMIC DNA]</scope>
    <source>
        <strain evidence="7 8">UAMH 7357</strain>
    </source>
</reference>
<evidence type="ECO:0000256" key="4">
    <source>
        <dbReference type="ARBA" id="ARBA00023002"/>
    </source>
</evidence>
<dbReference type="PANTHER" id="PTHR13789:SF306">
    <property type="entry name" value="HYDROXYLASE, PUTATIVE-RELATED"/>
    <property type="match status" value="1"/>
</dbReference>
<name>A0A2J6PG02_9HELO</name>
<dbReference type="Gene3D" id="3.50.50.60">
    <property type="entry name" value="FAD/NAD(P)-binding domain"/>
    <property type="match status" value="1"/>
</dbReference>
<comment type="similarity">
    <text evidence="1">Belongs to the paxM FAD-dependent monooxygenase family.</text>
</comment>
<keyword evidence="4" id="KW-0560">Oxidoreductase</keyword>
<dbReference type="Pfam" id="PF01494">
    <property type="entry name" value="FAD_binding_3"/>
    <property type="match status" value="1"/>
</dbReference>
<dbReference type="InterPro" id="IPR050493">
    <property type="entry name" value="FAD-dep_Monooxygenase_BioMet"/>
</dbReference>
<accession>A0A2J6PG02</accession>
<dbReference type="Proteomes" id="UP000235672">
    <property type="component" value="Unassembled WGS sequence"/>
</dbReference>
<keyword evidence="2" id="KW-0285">Flavoprotein</keyword>
<keyword evidence="5" id="KW-0503">Monooxygenase</keyword>
<dbReference type="FunFam" id="3.50.50.60:FF:000115">
    <property type="entry name" value="Salicylate hydroxylase, putative"/>
    <property type="match status" value="1"/>
</dbReference>
<proteinExistence type="inferred from homology"/>
<keyword evidence="8" id="KW-1185">Reference proteome</keyword>
<evidence type="ECO:0000256" key="1">
    <source>
        <dbReference type="ARBA" id="ARBA00007992"/>
    </source>
</evidence>
<dbReference type="SUPFAM" id="SSF54373">
    <property type="entry name" value="FAD-linked reductases, C-terminal domain"/>
    <property type="match status" value="1"/>
</dbReference>
<dbReference type="OrthoDB" id="16820at2759"/>
<evidence type="ECO:0000256" key="2">
    <source>
        <dbReference type="ARBA" id="ARBA00022630"/>
    </source>
</evidence>
<evidence type="ECO:0000259" key="6">
    <source>
        <dbReference type="Pfam" id="PF01494"/>
    </source>
</evidence>
<gene>
    <name evidence="7" type="ORF">NA56DRAFT_756170</name>
</gene>
<sequence length="496" mass="54934">MAPSLEVPLAVQNGHINGHGPANGVKKPAQHIEVPIHPTRSLQFLQKLYPESCNQERPPLQARVKLRVIIVGGGLGGLACAIALARRGHTITVLEQANQLGEVGAGIQIPSNSSRLLHSWGLQPFLQPVVVEPVGMTFRRWLDGKEIGYTKLVPEFRENFHAPYYVIHRAHFHDALYRRALELGVEVKVASRVVKYDMDAPSVEMANGETLQADLIVASDGVKSIARKSVLGGTDDPPQRTGFAAYRATVEAVKIKDDPEISWLLEKPALNIWIGEDRHVMTYSIAAGESFNMVLSHVDTSDSSTWKPENAVKDMQGYFKGWDPRLTKIIAMIEKTIKWPLLSGKPLQRWVAPSNKVLIMGDAAHAMVPYMSQGAAIAVEDGAALAAVLSLVETAEDISAALKVFETVRIKRSGQMQAASLLNGKLWHFADGPEQVLRDEAMRPEVEARNFSWSPNQWSDPVTQWWAYGYDAEREVEEEWERMSLVTSADVEMDAM</sequence>
<dbReference type="InterPro" id="IPR002938">
    <property type="entry name" value="FAD-bd"/>
</dbReference>
<evidence type="ECO:0000256" key="5">
    <source>
        <dbReference type="ARBA" id="ARBA00023033"/>
    </source>
</evidence>
<dbReference type="AlphaFoldDB" id="A0A2J6PG02"/>